<proteinExistence type="predicted"/>
<evidence type="ECO:0000313" key="2">
    <source>
        <dbReference type="Proteomes" id="UP001055811"/>
    </source>
</evidence>
<gene>
    <name evidence="1" type="ORF">L2E82_06569</name>
</gene>
<comment type="caution">
    <text evidence="1">The sequence shown here is derived from an EMBL/GenBank/DDBJ whole genome shotgun (WGS) entry which is preliminary data.</text>
</comment>
<sequence>MRASWEEVEREAKKDLCSKGRRLLIALATGSSTVSSSRSAMEDRRRQRLVREAYVMAKNLVGPIPPEIGNCKSLTTIDLSLNFFSGVIPFSFGNLIDLQELMLSNNNLSGSIPPVLSNCTNLIQLQLDRNTLSG</sequence>
<reference evidence="2" key="1">
    <citation type="journal article" date="2022" name="Mol. Ecol. Resour.">
        <title>The genomes of chicory, endive, great burdock and yacon provide insights into Asteraceae palaeo-polyploidization history and plant inulin production.</title>
        <authorList>
            <person name="Fan W."/>
            <person name="Wang S."/>
            <person name="Wang H."/>
            <person name="Wang A."/>
            <person name="Jiang F."/>
            <person name="Liu H."/>
            <person name="Zhao H."/>
            <person name="Xu D."/>
            <person name="Zhang Y."/>
        </authorList>
    </citation>
    <scope>NUCLEOTIDE SEQUENCE [LARGE SCALE GENOMIC DNA]</scope>
    <source>
        <strain evidence="2">cv. Punajuju</strain>
    </source>
</reference>
<reference evidence="1 2" key="2">
    <citation type="journal article" date="2022" name="Mol. Ecol. Resour.">
        <title>The genomes of chicory, endive, great burdock and yacon provide insights into Asteraceae paleo-polyploidization history and plant inulin production.</title>
        <authorList>
            <person name="Fan W."/>
            <person name="Wang S."/>
            <person name="Wang H."/>
            <person name="Wang A."/>
            <person name="Jiang F."/>
            <person name="Liu H."/>
            <person name="Zhao H."/>
            <person name="Xu D."/>
            <person name="Zhang Y."/>
        </authorList>
    </citation>
    <scope>NUCLEOTIDE SEQUENCE [LARGE SCALE GENOMIC DNA]</scope>
    <source>
        <strain evidence="2">cv. Punajuju</strain>
        <tissue evidence="1">Leaves</tissue>
    </source>
</reference>
<organism evidence="1 2">
    <name type="scientific">Cichorium intybus</name>
    <name type="common">Chicory</name>
    <dbReference type="NCBI Taxonomy" id="13427"/>
    <lineage>
        <taxon>Eukaryota</taxon>
        <taxon>Viridiplantae</taxon>
        <taxon>Streptophyta</taxon>
        <taxon>Embryophyta</taxon>
        <taxon>Tracheophyta</taxon>
        <taxon>Spermatophyta</taxon>
        <taxon>Magnoliopsida</taxon>
        <taxon>eudicotyledons</taxon>
        <taxon>Gunneridae</taxon>
        <taxon>Pentapetalae</taxon>
        <taxon>asterids</taxon>
        <taxon>campanulids</taxon>
        <taxon>Asterales</taxon>
        <taxon>Asteraceae</taxon>
        <taxon>Cichorioideae</taxon>
        <taxon>Cichorieae</taxon>
        <taxon>Cichoriinae</taxon>
        <taxon>Cichorium</taxon>
    </lineage>
</organism>
<dbReference type="Proteomes" id="UP001055811">
    <property type="component" value="Linkage Group LG01"/>
</dbReference>
<name>A0ACB9HB06_CICIN</name>
<keyword evidence="2" id="KW-1185">Reference proteome</keyword>
<accession>A0ACB9HB06</accession>
<protein>
    <submittedName>
        <fullName evidence="1">Uncharacterized protein</fullName>
    </submittedName>
</protein>
<dbReference type="EMBL" id="CM042009">
    <property type="protein sequence ID" value="KAI3792681.1"/>
    <property type="molecule type" value="Genomic_DNA"/>
</dbReference>
<evidence type="ECO:0000313" key="1">
    <source>
        <dbReference type="EMBL" id="KAI3792681.1"/>
    </source>
</evidence>